<dbReference type="Pfam" id="PF01547">
    <property type="entry name" value="SBP_bac_1"/>
    <property type="match status" value="1"/>
</dbReference>
<accession>A0A3E3I3L1</accession>
<dbReference type="AlphaFoldDB" id="A0A3E3I3L1"/>
<gene>
    <name evidence="7" type="ORF">DWY69_30310</name>
</gene>
<keyword evidence="2" id="KW-0732">Signal</keyword>
<dbReference type="Gene3D" id="3.40.190.10">
    <property type="entry name" value="Periplasmic binding protein-like II"/>
    <property type="match status" value="2"/>
</dbReference>
<evidence type="ECO:0000256" key="4">
    <source>
        <dbReference type="ARBA" id="ARBA00023139"/>
    </source>
</evidence>
<evidence type="ECO:0000256" key="2">
    <source>
        <dbReference type="ARBA" id="ARBA00022729"/>
    </source>
</evidence>
<evidence type="ECO:0000313" key="7">
    <source>
        <dbReference type="EMBL" id="RGE59508.1"/>
    </source>
</evidence>
<feature type="region of interest" description="Disordered" evidence="6">
    <location>
        <begin position="63"/>
        <end position="86"/>
    </location>
</feature>
<organism evidence="7 8">
    <name type="scientific">Eisenbergiella massiliensis</name>
    <dbReference type="NCBI Taxonomy" id="1720294"/>
    <lineage>
        <taxon>Bacteria</taxon>
        <taxon>Bacillati</taxon>
        <taxon>Bacillota</taxon>
        <taxon>Clostridia</taxon>
        <taxon>Lachnospirales</taxon>
        <taxon>Lachnospiraceae</taxon>
        <taxon>Eisenbergiella</taxon>
    </lineage>
</organism>
<name>A0A3E3I3L1_9FIRM</name>
<dbReference type="PANTHER" id="PTHR43649:SF33">
    <property type="entry name" value="POLYGALACTURONAN_RHAMNOGALACTURONAN-BINDING PROTEIN YTCQ"/>
    <property type="match status" value="1"/>
</dbReference>
<dbReference type="EMBL" id="QVLU01000059">
    <property type="protein sequence ID" value="RGE59508.1"/>
    <property type="molecule type" value="Genomic_DNA"/>
</dbReference>
<comment type="caution">
    <text evidence="7">The sequence shown here is derived from an EMBL/GenBank/DDBJ whole genome shotgun (WGS) entry which is preliminary data.</text>
</comment>
<keyword evidence="5" id="KW-0449">Lipoprotein</keyword>
<evidence type="ECO:0000313" key="8">
    <source>
        <dbReference type="Proteomes" id="UP000261166"/>
    </source>
</evidence>
<evidence type="ECO:0000256" key="6">
    <source>
        <dbReference type="SAM" id="MobiDB-lite"/>
    </source>
</evidence>
<dbReference type="InterPro" id="IPR050490">
    <property type="entry name" value="Bact_solute-bd_prot1"/>
</dbReference>
<keyword evidence="1" id="KW-1003">Cell membrane</keyword>
<evidence type="ECO:0000256" key="5">
    <source>
        <dbReference type="ARBA" id="ARBA00023288"/>
    </source>
</evidence>
<dbReference type="Proteomes" id="UP000261166">
    <property type="component" value="Unassembled WGS sequence"/>
</dbReference>
<dbReference type="SUPFAM" id="SSF53850">
    <property type="entry name" value="Periplasmic binding protein-like II"/>
    <property type="match status" value="1"/>
</dbReference>
<evidence type="ECO:0000256" key="1">
    <source>
        <dbReference type="ARBA" id="ARBA00022475"/>
    </source>
</evidence>
<feature type="compositionally biased region" description="Low complexity" evidence="6">
    <location>
        <begin position="67"/>
        <end position="84"/>
    </location>
</feature>
<keyword evidence="4" id="KW-0564">Palmitate</keyword>
<evidence type="ECO:0000256" key="3">
    <source>
        <dbReference type="ARBA" id="ARBA00023136"/>
    </source>
</evidence>
<dbReference type="PANTHER" id="PTHR43649">
    <property type="entry name" value="ARABINOSE-BINDING PROTEIN-RELATED"/>
    <property type="match status" value="1"/>
</dbReference>
<reference evidence="7 8" key="1">
    <citation type="submission" date="2018-08" db="EMBL/GenBank/DDBJ databases">
        <title>A genome reference for cultivated species of the human gut microbiota.</title>
        <authorList>
            <person name="Zou Y."/>
            <person name="Xue W."/>
            <person name="Luo G."/>
        </authorList>
    </citation>
    <scope>NUCLEOTIDE SEQUENCE [LARGE SCALE GENOMIC DNA]</scope>
    <source>
        <strain evidence="7 8">AF26-4BH</strain>
    </source>
</reference>
<keyword evidence="3" id="KW-0472">Membrane</keyword>
<dbReference type="InterPro" id="IPR006059">
    <property type="entry name" value="SBP"/>
</dbReference>
<proteinExistence type="predicted"/>
<protein>
    <submittedName>
        <fullName evidence="7">Extracellular solute-binding protein</fullName>
    </submittedName>
</protein>
<dbReference type="OrthoDB" id="2492023at2"/>
<sequence length="573" mass="64477">MVLLNYIRRKIRIFLRNIEARKILNGGTAMKRKGIFKKTLAVALAAAMTLAMAGCGGKETGAGTADGGSAQTAASGTEAAAGTDTAEKGKEVTIRVMAWDRGNAAPGTTTENNALTQWIQEQVKELYNINVEYVSVPRSESDDKLNIMMSGGTAPDIVFTYDQTLFYSYANSGALHELTDVYNQYGSNIQKFCAEAQDISVMENKKYAVMKQRGTEEPRHMAYIRKDWLDELGMEMPTTKEELGKYLYAVKEKNLGGDTTIPWAMSGRNDTEKMYLNFLGSYVDLPDDRTAYIYNEWYMSVAPGAEEGLKQLNQWYNDGLITKDFPTDTAEDVYMAAISNGSVGFVLDDPYHPHASFEILNNALGHETFVPIQCFDLPDGSYRNPFEYRYAMFVMIPTTTSDEKVEACMKYLNWMSDPEVAVKIRYTPDYKTDDLGVAVEPAEAEKNEKGYPGTCDDWCIMNLNFEWANDPEVLAQTSFNNQATQWASLEWYQSIQTVKEVGKFRFPVFSYIAEDEQTYGTDVKTRMIEFVYRCIVAPADQFEATYESGRNELVNAGLQKILDGRAEYFDSQN</sequence>